<sequence length="59" mass="6570">MSGRSAFMRLWGAPIVLGLLTAFGLLAALLGTGWWHWAAWFSLAIPIAVSLRYWLAPRQ</sequence>
<protein>
    <submittedName>
        <fullName evidence="2">Uncharacterized protein</fullName>
    </submittedName>
</protein>
<keyword evidence="3" id="KW-1185">Reference proteome</keyword>
<dbReference type="STRING" id="658167.SAMN04488135_103305"/>
<keyword evidence="1" id="KW-0472">Membrane</keyword>
<evidence type="ECO:0000256" key="1">
    <source>
        <dbReference type="SAM" id="Phobius"/>
    </source>
</evidence>
<keyword evidence="1" id="KW-0812">Transmembrane</keyword>
<organism evidence="2 3">
    <name type="scientific">Pollutimonas bauzanensis</name>
    <dbReference type="NCBI Taxonomy" id="658167"/>
    <lineage>
        <taxon>Bacteria</taxon>
        <taxon>Pseudomonadati</taxon>
        <taxon>Pseudomonadota</taxon>
        <taxon>Betaproteobacteria</taxon>
        <taxon>Burkholderiales</taxon>
        <taxon>Alcaligenaceae</taxon>
        <taxon>Pollutimonas</taxon>
    </lineage>
</organism>
<keyword evidence="1" id="KW-1133">Transmembrane helix</keyword>
<evidence type="ECO:0000313" key="2">
    <source>
        <dbReference type="EMBL" id="SHH47278.1"/>
    </source>
</evidence>
<feature type="transmembrane region" description="Helical" evidence="1">
    <location>
        <begin position="37"/>
        <end position="55"/>
    </location>
</feature>
<reference evidence="2 3" key="1">
    <citation type="submission" date="2016-11" db="EMBL/GenBank/DDBJ databases">
        <authorList>
            <person name="Jaros S."/>
            <person name="Januszkiewicz K."/>
            <person name="Wedrychowicz H."/>
        </authorList>
    </citation>
    <scope>NUCLEOTIDE SEQUENCE [LARGE SCALE GENOMIC DNA]</scope>
    <source>
        <strain evidence="2 3">CGMCC 1.10190</strain>
    </source>
</reference>
<accession>A0A1M5T9A0</accession>
<dbReference type="EMBL" id="FQXE01000003">
    <property type="protein sequence ID" value="SHH47278.1"/>
    <property type="molecule type" value="Genomic_DNA"/>
</dbReference>
<dbReference type="Proteomes" id="UP000184226">
    <property type="component" value="Unassembled WGS sequence"/>
</dbReference>
<evidence type="ECO:0000313" key="3">
    <source>
        <dbReference type="Proteomes" id="UP000184226"/>
    </source>
</evidence>
<dbReference type="AlphaFoldDB" id="A0A1M5T9A0"/>
<feature type="transmembrane region" description="Helical" evidence="1">
    <location>
        <begin position="12"/>
        <end position="31"/>
    </location>
</feature>
<proteinExistence type="predicted"/>
<name>A0A1M5T9A0_9BURK</name>
<dbReference type="RefSeq" id="WP_073102470.1">
    <property type="nucleotide sequence ID" value="NZ_FQXE01000003.1"/>
</dbReference>
<gene>
    <name evidence="2" type="ORF">SAMN04488135_103305</name>
</gene>